<dbReference type="Pfam" id="PF25729">
    <property type="entry name" value="crAss_MUZ_C"/>
    <property type="match status" value="1"/>
</dbReference>
<evidence type="ECO:0000313" key="3">
    <source>
        <dbReference type="Proteomes" id="UP000014731"/>
    </source>
</evidence>
<evidence type="ECO:0000259" key="1">
    <source>
        <dbReference type="Pfam" id="PF25729"/>
    </source>
</evidence>
<proteinExistence type="predicted"/>
<evidence type="ECO:0000313" key="2">
    <source>
        <dbReference type="EMBL" id="AGO47525.1"/>
    </source>
</evidence>
<feature type="domain" description="Crassvirus muzzle protein C-terminal" evidence="1">
    <location>
        <begin position="50"/>
        <end position="120"/>
    </location>
</feature>
<accession>R9ZYF5</accession>
<reference evidence="3" key="2">
    <citation type="submission" date="2013-03" db="EMBL/GenBank/DDBJ databases">
        <title>The Cellulophaga phages: a novel, diverse, and globally ubiquitous model system.</title>
        <authorList>
            <person name="Holmfeldt K."/>
            <person name="Solonenko N."/>
            <person name="Shah M."/>
            <person name="Corrier K."/>
            <person name="Riemann L."/>
            <person name="VerBerkmoes N.C."/>
            <person name="Sullivan M.B."/>
        </authorList>
    </citation>
    <scope>NUCLEOTIDE SEQUENCE [LARGE SCALE GENOMIC DNA]</scope>
</reference>
<gene>
    <name evidence="2" type="ORF">Phi19:3_gp121</name>
</gene>
<dbReference type="GeneID" id="16880985"/>
<organism evidence="2 3">
    <name type="scientific">Cellulophaga phage phi19:3</name>
    <dbReference type="NCBI Taxonomy" id="1327971"/>
    <lineage>
        <taxon>Viruses</taxon>
        <taxon>Duplodnaviria</taxon>
        <taxon>Heunggongvirae</taxon>
        <taxon>Uroviricota</taxon>
        <taxon>Caudoviricetes</taxon>
        <taxon>Pachyviridae</taxon>
        <taxon>Baltivirus</taxon>
        <taxon>Baltivirus phi19tres</taxon>
    </lineage>
</organism>
<sequence>MPKTITYSEKNKGWTSFFDFYPGLLCNLNNRFFSIKEGQLYLHNDKDNSTRNNFYGEQFNSKIKTVLNEAPSQDKVFKNLILEGDHSWRGNLKTNYSESTIEKSEFNAIESRHFAYLRKNEDETDLNGGSAVGVGVIQSVTGSNITFTGISNAINIGDNLYQINGSENELIGEIIDNANGILTIDTFTTTPVNGYFCFAKKDSRIEGGEIRGYYMEVELENTDTEAVELFAIESTTIKSYV</sequence>
<dbReference type="Proteomes" id="UP000014731">
    <property type="component" value="Segment"/>
</dbReference>
<name>R9ZYF5_9CAUD</name>
<keyword evidence="3" id="KW-1185">Reference proteome</keyword>
<dbReference type="InterPro" id="IPR057888">
    <property type="entry name" value="crAss_MUZ_C"/>
</dbReference>
<dbReference type="RefSeq" id="YP_008240906.1">
    <property type="nucleotide sequence ID" value="NC_021789.1"/>
</dbReference>
<dbReference type="OrthoDB" id="6688at10239"/>
<dbReference type="EMBL" id="KC821608">
    <property type="protein sequence ID" value="AGO47525.1"/>
    <property type="molecule type" value="Genomic_DNA"/>
</dbReference>
<protein>
    <submittedName>
        <fullName evidence="2">Structural protein</fullName>
    </submittedName>
</protein>
<dbReference type="KEGG" id="vg:16880985"/>
<reference evidence="2 3" key="1">
    <citation type="journal article" date="2013" name="Proc. Natl. Acad. Sci. U.S.A.">
        <title>Twelve previously unknown phage genera are ubiquitous in global oceans.</title>
        <authorList>
            <person name="Holmfeldt K."/>
            <person name="Solonenko N."/>
            <person name="Shah M."/>
            <person name="Corrier K."/>
            <person name="Riemann L."/>
            <person name="Verberkmoes N.C."/>
            <person name="Sullivan M.B."/>
        </authorList>
    </citation>
    <scope>NUCLEOTIDE SEQUENCE [LARGE SCALE GENOMIC DNA]</scope>
    <source>
        <strain evidence="2">Phi19:3</strain>
    </source>
</reference>